<keyword evidence="1" id="KW-0472">Membrane</keyword>
<dbReference type="InterPro" id="IPR012495">
    <property type="entry name" value="TadE-like_dom"/>
</dbReference>
<accession>A0A7C2NXQ6</accession>
<keyword evidence="1" id="KW-0812">Transmembrane</keyword>
<protein>
    <submittedName>
        <fullName evidence="3">Pilus assembly protein</fullName>
    </submittedName>
</protein>
<reference evidence="3" key="1">
    <citation type="journal article" date="2020" name="mSystems">
        <title>Genome- and Community-Level Interaction Insights into Carbon Utilization and Element Cycling Functions of Hydrothermarchaeota in Hydrothermal Sediment.</title>
        <authorList>
            <person name="Zhou Z."/>
            <person name="Liu Y."/>
            <person name="Xu W."/>
            <person name="Pan J."/>
            <person name="Luo Z.H."/>
            <person name="Li M."/>
        </authorList>
    </citation>
    <scope>NUCLEOTIDE SEQUENCE [LARGE SCALE GENOMIC DNA]</scope>
    <source>
        <strain evidence="3">SpSt-339</strain>
    </source>
</reference>
<sequence>MSMELLMTLPILLVVLLGLFEFTWLFYARGMVVEASRAAARKATLPGAAVADVESEVLRLLPARFGSQVRVQAELGQYAGDVVSVAVAVPMRSVAPDLLWPIGISLAGRDLYSETRMVRE</sequence>
<comment type="caution">
    <text evidence="3">The sequence shown here is derived from an EMBL/GenBank/DDBJ whole genome shotgun (WGS) entry which is preliminary data.</text>
</comment>
<dbReference type="Pfam" id="PF07811">
    <property type="entry name" value="TadE"/>
    <property type="match status" value="1"/>
</dbReference>
<feature type="transmembrane region" description="Helical" evidence="1">
    <location>
        <begin position="6"/>
        <end position="27"/>
    </location>
</feature>
<dbReference type="EMBL" id="DSOK01000290">
    <property type="protein sequence ID" value="HEN15831.1"/>
    <property type="molecule type" value="Genomic_DNA"/>
</dbReference>
<organism evidence="3">
    <name type="scientific">Schlesneria paludicola</name>
    <dbReference type="NCBI Taxonomy" id="360056"/>
    <lineage>
        <taxon>Bacteria</taxon>
        <taxon>Pseudomonadati</taxon>
        <taxon>Planctomycetota</taxon>
        <taxon>Planctomycetia</taxon>
        <taxon>Planctomycetales</taxon>
        <taxon>Planctomycetaceae</taxon>
        <taxon>Schlesneria</taxon>
    </lineage>
</organism>
<evidence type="ECO:0000259" key="2">
    <source>
        <dbReference type="Pfam" id="PF07811"/>
    </source>
</evidence>
<gene>
    <name evidence="3" type="ORF">ENQ76_10235</name>
</gene>
<proteinExistence type="predicted"/>
<name>A0A7C2NXQ6_9PLAN</name>
<keyword evidence="1" id="KW-1133">Transmembrane helix</keyword>
<evidence type="ECO:0000313" key="3">
    <source>
        <dbReference type="EMBL" id="HEN15831.1"/>
    </source>
</evidence>
<feature type="domain" description="TadE-like" evidence="2">
    <location>
        <begin position="2"/>
        <end position="41"/>
    </location>
</feature>
<evidence type="ECO:0000256" key="1">
    <source>
        <dbReference type="SAM" id="Phobius"/>
    </source>
</evidence>
<dbReference type="AlphaFoldDB" id="A0A7C2NXQ6"/>